<organism evidence="4 5">
    <name type="scientific">Granulicatella adiacens ATCC 49175</name>
    <dbReference type="NCBI Taxonomy" id="638301"/>
    <lineage>
        <taxon>Bacteria</taxon>
        <taxon>Bacillati</taxon>
        <taxon>Bacillota</taxon>
        <taxon>Bacilli</taxon>
        <taxon>Lactobacillales</taxon>
        <taxon>Carnobacteriaceae</taxon>
        <taxon>Granulicatella</taxon>
    </lineage>
</organism>
<protein>
    <submittedName>
        <fullName evidence="4">Acetyltransferase, GNAT family</fullName>
        <ecNumber evidence="4">2.3.1.-</ecNumber>
    </submittedName>
</protein>
<dbReference type="eggNOG" id="COG1247">
    <property type="taxonomic scope" value="Bacteria"/>
</dbReference>
<dbReference type="GO" id="GO:0016747">
    <property type="term" value="F:acyltransferase activity, transferring groups other than amino-acyl groups"/>
    <property type="evidence" value="ECO:0007669"/>
    <property type="project" value="InterPro"/>
</dbReference>
<accession>C8NDZ5</accession>
<dbReference type="HOGENOM" id="CLU_013985_4_2_9"/>
<dbReference type="GeneID" id="78411593"/>
<dbReference type="EC" id="2.3.1.-" evidence="4"/>
<evidence type="ECO:0000313" key="4">
    <source>
        <dbReference type="EMBL" id="EEW38147.1"/>
    </source>
</evidence>
<dbReference type="Proteomes" id="UP000005926">
    <property type="component" value="Unassembled WGS sequence"/>
</dbReference>
<dbReference type="SUPFAM" id="SSF55729">
    <property type="entry name" value="Acyl-CoA N-acyltransferases (Nat)"/>
    <property type="match status" value="1"/>
</dbReference>
<proteinExistence type="predicted"/>
<dbReference type="Gene3D" id="3.40.630.30">
    <property type="match status" value="1"/>
</dbReference>
<dbReference type="STRING" id="638301.HMPREF0444_0140"/>
<dbReference type="PANTHER" id="PTHR43072">
    <property type="entry name" value="N-ACETYLTRANSFERASE"/>
    <property type="match status" value="1"/>
</dbReference>
<gene>
    <name evidence="4" type="primary">pat</name>
    <name evidence="4" type="ORF">HMPREF0444_0140</name>
</gene>
<evidence type="ECO:0000313" key="5">
    <source>
        <dbReference type="Proteomes" id="UP000005926"/>
    </source>
</evidence>
<keyword evidence="5" id="KW-1185">Reference proteome</keyword>
<name>C8NDZ5_9LACT</name>
<dbReference type="InterPro" id="IPR000182">
    <property type="entry name" value="GNAT_dom"/>
</dbReference>
<keyword evidence="2 4" id="KW-0012">Acyltransferase</keyword>
<comment type="caution">
    <text evidence="4">The sequence shown here is derived from an EMBL/GenBank/DDBJ whole genome shotgun (WGS) entry which is preliminary data.</text>
</comment>
<dbReference type="CDD" id="cd04301">
    <property type="entry name" value="NAT_SF"/>
    <property type="match status" value="1"/>
</dbReference>
<evidence type="ECO:0000256" key="1">
    <source>
        <dbReference type="ARBA" id="ARBA00022679"/>
    </source>
</evidence>
<dbReference type="RefSeq" id="WP_005605072.1">
    <property type="nucleotide sequence ID" value="NZ_CP102283.1"/>
</dbReference>
<dbReference type="Pfam" id="PF13420">
    <property type="entry name" value="Acetyltransf_4"/>
    <property type="match status" value="1"/>
</dbReference>
<dbReference type="PROSITE" id="PS51186">
    <property type="entry name" value="GNAT"/>
    <property type="match status" value="1"/>
</dbReference>
<sequence length="186" mass="21720">MGNTNIRVATVEDARYIQEIYAPYVLNTAITFEEVVPSVEEFQERIAKTLEAFPYLVLEEEKEIVGYAYAGRFSQRAAFDWSTEVSIYISLEHQRKGFGKLLYTELEKQLLKLGYQNIYACVAVPEVEDEYLTNNSLSYHQYLGFKECGRFENCGCKFNRWYHIVWLQKHAATKIPTDRPKKFKGL</sequence>
<reference evidence="4 5" key="1">
    <citation type="submission" date="2009-08" db="EMBL/GenBank/DDBJ databases">
        <authorList>
            <person name="Muzny D."/>
            <person name="Qin X."/>
            <person name="Deng J."/>
            <person name="Jiang H."/>
            <person name="Liu Y."/>
            <person name="Qu J."/>
            <person name="Song X.-Z."/>
            <person name="Zhang L."/>
            <person name="Thornton R."/>
            <person name="Coyle M."/>
            <person name="Francisco L."/>
            <person name="Jackson L."/>
            <person name="Javaid M."/>
            <person name="Korchina V."/>
            <person name="Kovar C."/>
            <person name="Mata R."/>
            <person name="Mathew T."/>
            <person name="Ngo R."/>
            <person name="Nguyen L."/>
            <person name="Nguyen N."/>
            <person name="Okwuonu G."/>
            <person name="Ongeri F."/>
            <person name="Pham C."/>
            <person name="Simmons D."/>
            <person name="Wilczek-Boney K."/>
            <person name="Hale W."/>
            <person name="Jakkamsetti A."/>
            <person name="Pham P."/>
            <person name="Ruth R."/>
            <person name="San Lucas F."/>
            <person name="Warren J."/>
            <person name="Zhang J."/>
            <person name="Zhao Z."/>
            <person name="Zhou C."/>
            <person name="Zhu D."/>
            <person name="Lee S."/>
            <person name="Bess C."/>
            <person name="Blankenburg K."/>
            <person name="Forbes L."/>
            <person name="Fu Q."/>
            <person name="Gubbala S."/>
            <person name="Hirani K."/>
            <person name="Jayaseelan J.C."/>
            <person name="Lara F."/>
            <person name="Munidasa M."/>
            <person name="Palculict T."/>
            <person name="Patil S."/>
            <person name="Pu L.-L."/>
            <person name="Saada N."/>
            <person name="Tang L."/>
            <person name="Weissenberger G."/>
            <person name="Zhu Y."/>
            <person name="Hemphill L."/>
            <person name="Shang Y."/>
            <person name="Youmans B."/>
            <person name="Ayvaz T."/>
            <person name="Ross M."/>
            <person name="Santibanez J."/>
            <person name="Aqrawi P."/>
            <person name="Gross S."/>
            <person name="Joshi V."/>
            <person name="Fowler G."/>
            <person name="Nazareth L."/>
            <person name="Reid J."/>
            <person name="Worley K."/>
            <person name="Petrosino J."/>
            <person name="Highlander S."/>
            <person name="Gibbs R."/>
        </authorList>
    </citation>
    <scope>NUCLEOTIDE SEQUENCE [LARGE SCALE GENOMIC DNA]</scope>
    <source>
        <strain evidence="4 5">ATCC 49175</strain>
    </source>
</reference>
<evidence type="ECO:0000259" key="3">
    <source>
        <dbReference type="PROSITE" id="PS51186"/>
    </source>
</evidence>
<evidence type="ECO:0000256" key="2">
    <source>
        <dbReference type="ARBA" id="ARBA00023315"/>
    </source>
</evidence>
<dbReference type="AlphaFoldDB" id="C8NDZ5"/>
<feature type="domain" description="N-acetyltransferase" evidence="3">
    <location>
        <begin position="4"/>
        <end position="172"/>
    </location>
</feature>
<dbReference type="InterPro" id="IPR016181">
    <property type="entry name" value="Acyl_CoA_acyltransferase"/>
</dbReference>
<dbReference type="EMBL" id="ACKZ01000007">
    <property type="protein sequence ID" value="EEW38147.1"/>
    <property type="molecule type" value="Genomic_DNA"/>
</dbReference>
<dbReference type="PANTHER" id="PTHR43072:SF23">
    <property type="entry name" value="UPF0039 PROTEIN C11D3.02C"/>
    <property type="match status" value="1"/>
</dbReference>
<keyword evidence="1 4" id="KW-0808">Transferase</keyword>